<dbReference type="CTD" id="5639"/>
<dbReference type="GO" id="GO:0005509">
    <property type="term" value="F:calcium ion binding"/>
    <property type="evidence" value="ECO:0007669"/>
    <property type="project" value="InterPro"/>
</dbReference>
<dbReference type="AlphaFoldDB" id="A0A6P5LKU3"/>
<dbReference type="FunCoup" id="A0A6P5LKU3">
    <property type="interactions" value="109"/>
</dbReference>
<dbReference type="RefSeq" id="XP_020859010.1">
    <property type="nucleotide sequence ID" value="XM_021003351.1"/>
</dbReference>
<evidence type="ECO:0000313" key="5">
    <source>
        <dbReference type="Proteomes" id="UP000515140"/>
    </source>
</evidence>
<dbReference type="PROSITE" id="PS00011">
    <property type="entry name" value="GLA_1"/>
    <property type="match status" value="1"/>
</dbReference>
<feature type="transmembrane region" description="Helical" evidence="3">
    <location>
        <begin position="176"/>
        <end position="201"/>
    </location>
</feature>
<proteinExistence type="predicted"/>
<dbReference type="FunFam" id="4.10.740.10:FF:000001">
    <property type="entry name" value="vitamin K-dependent protein S"/>
    <property type="match status" value="1"/>
</dbReference>
<keyword evidence="3" id="KW-0472">Membrane</keyword>
<evidence type="ECO:0000259" key="4">
    <source>
        <dbReference type="PROSITE" id="PS50998"/>
    </source>
</evidence>
<dbReference type="SMART" id="SM00069">
    <property type="entry name" value="GLA"/>
    <property type="match status" value="1"/>
</dbReference>
<dbReference type="InParanoid" id="A0A6P5LKU3"/>
<dbReference type="InterPro" id="IPR000294">
    <property type="entry name" value="GLA_domain"/>
</dbReference>
<dbReference type="InterPro" id="IPR035972">
    <property type="entry name" value="GLA-like_dom_SF"/>
</dbReference>
<dbReference type="GeneID" id="110219741"/>
<dbReference type="Gene3D" id="4.10.740.10">
    <property type="entry name" value="Coagulation Factor IX"/>
    <property type="match status" value="1"/>
</dbReference>
<dbReference type="InterPro" id="IPR017857">
    <property type="entry name" value="Coagulation_fac-like_Gla_dom"/>
</dbReference>
<dbReference type="PROSITE" id="PS50998">
    <property type="entry name" value="GLA_2"/>
    <property type="match status" value="1"/>
</dbReference>
<protein>
    <submittedName>
        <fullName evidence="6">Transmembrane gamma-carboxyglutamic acid protein 2 isoform X1</fullName>
    </submittedName>
</protein>
<dbReference type="GO" id="GO:0005886">
    <property type="term" value="C:plasma membrane"/>
    <property type="evidence" value="ECO:0007669"/>
    <property type="project" value="TreeGrafter"/>
</dbReference>
<dbReference type="SUPFAM" id="SSF57630">
    <property type="entry name" value="GLA-domain"/>
    <property type="match status" value="1"/>
</dbReference>
<gene>
    <name evidence="6" type="primary">PRRG2</name>
</gene>
<dbReference type="PRINTS" id="PR00001">
    <property type="entry name" value="GLABLOOD"/>
</dbReference>
<dbReference type="PANTHER" id="PTHR24278:SF30">
    <property type="entry name" value="TRANSMEMBRANE GAMMA-CARBOXYGLUTAMIC ACID PROTEIN 2"/>
    <property type="match status" value="1"/>
</dbReference>
<evidence type="ECO:0000256" key="2">
    <source>
        <dbReference type="SAM" id="MobiDB-lite"/>
    </source>
</evidence>
<dbReference type="GO" id="GO:0005615">
    <property type="term" value="C:extracellular space"/>
    <property type="evidence" value="ECO:0007669"/>
    <property type="project" value="TreeGrafter"/>
</dbReference>
<organism evidence="5 6">
    <name type="scientific">Phascolarctos cinereus</name>
    <name type="common">Koala</name>
    <dbReference type="NCBI Taxonomy" id="38626"/>
    <lineage>
        <taxon>Eukaryota</taxon>
        <taxon>Metazoa</taxon>
        <taxon>Chordata</taxon>
        <taxon>Craniata</taxon>
        <taxon>Vertebrata</taxon>
        <taxon>Euteleostomi</taxon>
        <taxon>Mammalia</taxon>
        <taxon>Metatheria</taxon>
        <taxon>Diprotodontia</taxon>
        <taxon>Phascolarctidae</taxon>
        <taxon>Phascolarctos</taxon>
    </lineage>
</organism>
<reference evidence="6" key="1">
    <citation type="submission" date="2025-08" db="UniProtKB">
        <authorList>
            <consortium name="RefSeq"/>
        </authorList>
    </citation>
    <scope>IDENTIFICATION</scope>
    <source>
        <tissue evidence="6">Spleen</tissue>
    </source>
</reference>
<dbReference type="InterPro" id="IPR050442">
    <property type="entry name" value="Peptidase_S1_coag_factors"/>
</dbReference>
<keyword evidence="3 6" id="KW-0812">Transmembrane</keyword>
<dbReference type="Proteomes" id="UP000515140">
    <property type="component" value="Unplaced"/>
</dbReference>
<evidence type="ECO:0000256" key="1">
    <source>
        <dbReference type="ARBA" id="ARBA00023157"/>
    </source>
</evidence>
<evidence type="ECO:0000256" key="3">
    <source>
        <dbReference type="SAM" id="Phobius"/>
    </source>
</evidence>
<keyword evidence="1" id="KW-1015">Disulfide bond</keyword>
<sequence>MVVVVVVVVGVCVCVCVCFWGGRSRAIRAGRLPLPRQEASPIQAQHPQVMVKVKSILPGSFKHLGLTWAPPLPASQPGLRKDHGSAAGPDPTAVFLGAPTAQSFLGSGPGPRRLPRANHWDLELLTPGNLERECQEEQCSWEEAREVFEDRTLTDLFWETYPYNGKGGAGNGQVDVAALAVGLVAGLLVLLLAALGTFWYLHKRRQLHQSPGPSPQRAFLVTEDVPLTPLPPPPGLPTYEQALAASGMHDAPPPPYQSIRRSR</sequence>
<feature type="region of interest" description="Disordered" evidence="2">
    <location>
        <begin position="225"/>
        <end position="263"/>
    </location>
</feature>
<dbReference type="PANTHER" id="PTHR24278">
    <property type="entry name" value="COAGULATION FACTOR"/>
    <property type="match status" value="1"/>
</dbReference>
<evidence type="ECO:0000313" key="6">
    <source>
        <dbReference type="RefSeq" id="XP_020859010.1"/>
    </source>
</evidence>
<keyword evidence="3" id="KW-1133">Transmembrane helix</keyword>
<accession>A0A6P5LKU3</accession>
<dbReference type="Pfam" id="PF00594">
    <property type="entry name" value="Gla"/>
    <property type="match status" value="1"/>
</dbReference>
<feature type="domain" description="Gla" evidence="4">
    <location>
        <begin position="117"/>
        <end position="163"/>
    </location>
</feature>
<name>A0A6P5LKU3_PHACI</name>
<keyword evidence="5" id="KW-1185">Reference proteome</keyword>
<dbReference type="KEGG" id="pcw:110219741"/>